<organism evidence="2 3">
    <name type="scientific">Iphiclides podalirius</name>
    <name type="common">scarce swallowtail</name>
    <dbReference type="NCBI Taxonomy" id="110791"/>
    <lineage>
        <taxon>Eukaryota</taxon>
        <taxon>Metazoa</taxon>
        <taxon>Ecdysozoa</taxon>
        <taxon>Arthropoda</taxon>
        <taxon>Hexapoda</taxon>
        <taxon>Insecta</taxon>
        <taxon>Pterygota</taxon>
        <taxon>Neoptera</taxon>
        <taxon>Endopterygota</taxon>
        <taxon>Lepidoptera</taxon>
        <taxon>Glossata</taxon>
        <taxon>Ditrysia</taxon>
        <taxon>Papilionoidea</taxon>
        <taxon>Papilionidae</taxon>
        <taxon>Papilioninae</taxon>
        <taxon>Iphiclides</taxon>
    </lineage>
</organism>
<reference evidence="2" key="1">
    <citation type="submission" date="2022-03" db="EMBL/GenBank/DDBJ databases">
        <authorList>
            <person name="Martin H S."/>
        </authorList>
    </citation>
    <scope>NUCLEOTIDE SEQUENCE</scope>
</reference>
<keyword evidence="1" id="KW-0812">Transmembrane</keyword>
<feature type="transmembrane region" description="Helical" evidence="1">
    <location>
        <begin position="50"/>
        <end position="69"/>
    </location>
</feature>
<accession>A0ABN8J6A4</accession>
<dbReference type="PANTHER" id="PTHR35270">
    <property type="entry name" value="FUSELESS, ISOFORM A"/>
    <property type="match status" value="1"/>
</dbReference>
<sequence>MSKPSTVVTQNDGENLLPQRESRVAEKTVTVDEDEPDAAEYRCDQLSYGIGDAMFATFLVAPLVVGVWRSTWGIMELHRDLFPYAQIYLLGIIIHVCFALIRSHLLLHSKAASEGENRAYRWLRERLLSRIYTYIFALSCIMHWRGGWAIFDTVVATIIPNDSDPHRPVSIAVLTALCYAAIAGLRSARNLLAPPYFIVTDGKEPTYEFATRFRKNGRGRPMFKTGRLAAADDNEELSC</sequence>
<evidence type="ECO:0000313" key="3">
    <source>
        <dbReference type="Proteomes" id="UP000837857"/>
    </source>
</evidence>
<proteinExistence type="predicted"/>
<gene>
    <name evidence="2" type="ORF">IPOD504_LOCUS17498</name>
</gene>
<name>A0ABN8J6A4_9NEOP</name>
<feature type="transmembrane region" description="Helical" evidence="1">
    <location>
        <begin position="171"/>
        <end position="188"/>
    </location>
</feature>
<dbReference type="Pfam" id="PF15993">
    <property type="entry name" value="Fuseless"/>
    <property type="match status" value="1"/>
</dbReference>
<keyword evidence="1" id="KW-0472">Membrane</keyword>
<protein>
    <submittedName>
        <fullName evidence="2">Uncharacterized protein</fullName>
    </submittedName>
</protein>
<evidence type="ECO:0000313" key="2">
    <source>
        <dbReference type="EMBL" id="CAH2076990.1"/>
    </source>
</evidence>
<dbReference type="InterPro" id="IPR032751">
    <property type="entry name" value="Fuseless"/>
</dbReference>
<dbReference type="EMBL" id="OW152821">
    <property type="protein sequence ID" value="CAH2076990.1"/>
    <property type="molecule type" value="Genomic_DNA"/>
</dbReference>
<feature type="non-terminal residue" evidence="2">
    <location>
        <position position="1"/>
    </location>
</feature>
<feature type="transmembrane region" description="Helical" evidence="1">
    <location>
        <begin position="131"/>
        <end position="151"/>
    </location>
</feature>
<feature type="transmembrane region" description="Helical" evidence="1">
    <location>
        <begin position="81"/>
        <end position="101"/>
    </location>
</feature>
<dbReference type="PANTHER" id="PTHR35270:SF2">
    <property type="entry name" value="FUSELESS, ISOFORM A"/>
    <property type="match status" value="1"/>
</dbReference>
<keyword evidence="1" id="KW-1133">Transmembrane helix</keyword>
<dbReference type="Proteomes" id="UP000837857">
    <property type="component" value="Chromosome 9"/>
</dbReference>
<keyword evidence="3" id="KW-1185">Reference proteome</keyword>
<evidence type="ECO:0000256" key="1">
    <source>
        <dbReference type="SAM" id="Phobius"/>
    </source>
</evidence>